<dbReference type="EnsemblMetazoa" id="AMAM007124-RA">
    <property type="protein sequence ID" value="AMAM007124-PA"/>
    <property type="gene ID" value="AMAM007124"/>
</dbReference>
<keyword evidence="2" id="KW-0472">Membrane</keyword>
<protein>
    <recommendedName>
        <fullName evidence="3">Endoplasmic reticulum metallopeptidase 1-like C-terminal domain-containing protein</fullName>
    </recommendedName>
</protein>
<evidence type="ECO:0000313" key="5">
    <source>
        <dbReference type="Proteomes" id="UP000075901"/>
    </source>
</evidence>
<proteinExistence type="inferred from homology"/>
<evidence type="ECO:0000313" key="4">
    <source>
        <dbReference type="EnsemblMetazoa" id="AMAM007124-PA"/>
    </source>
</evidence>
<reference evidence="4" key="2">
    <citation type="submission" date="2020-05" db="UniProtKB">
        <authorList>
            <consortium name="EnsemblMetazoa"/>
        </authorList>
    </citation>
    <scope>IDENTIFICATION</scope>
    <source>
        <strain evidence="4">maculatus3</strain>
    </source>
</reference>
<reference evidence="5" key="1">
    <citation type="submission" date="2013-09" db="EMBL/GenBank/DDBJ databases">
        <title>The Genome Sequence of Anopheles maculatus species B.</title>
        <authorList>
            <consortium name="The Broad Institute Genomics Platform"/>
            <person name="Neafsey D.E."/>
            <person name="Besansky N."/>
            <person name="Howell P."/>
            <person name="Walton C."/>
            <person name="Young S.K."/>
            <person name="Zeng Q."/>
            <person name="Gargeya S."/>
            <person name="Fitzgerald M."/>
            <person name="Haas B."/>
            <person name="Abouelleil A."/>
            <person name="Allen A.W."/>
            <person name="Alvarado L."/>
            <person name="Arachchi H.M."/>
            <person name="Berlin A.M."/>
            <person name="Chapman S.B."/>
            <person name="Gainer-Dewar J."/>
            <person name="Goldberg J."/>
            <person name="Griggs A."/>
            <person name="Gujja S."/>
            <person name="Hansen M."/>
            <person name="Howarth C."/>
            <person name="Imamovic A."/>
            <person name="Ireland A."/>
            <person name="Larimer J."/>
            <person name="McCowan C."/>
            <person name="Murphy C."/>
            <person name="Pearson M."/>
            <person name="Poon T.W."/>
            <person name="Priest M."/>
            <person name="Roberts A."/>
            <person name="Saif S."/>
            <person name="Shea T."/>
            <person name="Sisk P."/>
            <person name="Sykes S."/>
            <person name="Wortman J."/>
            <person name="Nusbaum C."/>
            <person name="Birren B."/>
        </authorList>
    </citation>
    <scope>NUCLEOTIDE SEQUENCE [LARGE SCALE GENOMIC DNA]</scope>
    <source>
        <strain evidence="5">maculatus3</strain>
    </source>
</reference>
<comment type="similarity">
    <text evidence="1">Belongs to the peptidase M28 family.</text>
</comment>
<dbReference type="InterPro" id="IPR053973">
    <property type="entry name" value="ERMP1-like_C"/>
</dbReference>
<feature type="transmembrane region" description="Helical" evidence="2">
    <location>
        <begin position="64"/>
        <end position="81"/>
    </location>
</feature>
<sequence length="215" mass="24349">MAIMFYTITTLVNVLFKRESFNWIYVHLIGQIVPIAYFSSVSLTAFATFIPMQGRGNAGANPELLIALFAVLVGLLVAGFLTPAHTSPERFYVYHCTREFYHQNGTLRRLEGGFYVHPQDRYTGDLIRELAIKSRANALPLGDECEKELYCGIPFYQNSHHGQRDNGLWIKGNTFTLPETIDLQYIGNQNDSNLNTTTFSFTVKGTDHMSFYVSP</sequence>
<keyword evidence="2" id="KW-1133">Transmembrane helix</keyword>
<keyword evidence="5" id="KW-1185">Reference proteome</keyword>
<name>A0A182SHV9_9DIPT</name>
<organism evidence="4 5">
    <name type="scientific">Anopheles maculatus</name>
    <dbReference type="NCBI Taxonomy" id="74869"/>
    <lineage>
        <taxon>Eukaryota</taxon>
        <taxon>Metazoa</taxon>
        <taxon>Ecdysozoa</taxon>
        <taxon>Arthropoda</taxon>
        <taxon>Hexapoda</taxon>
        <taxon>Insecta</taxon>
        <taxon>Pterygota</taxon>
        <taxon>Neoptera</taxon>
        <taxon>Endopterygota</taxon>
        <taxon>Diptera</taxon>
        <taxon>Nematocera</taxon>
        <taxon>Culicoidea</taxon>
        <taxon>Culicidae</taxon>
        <taxon>Anophelinae</taxon>
        <taxon>Anopheles</taxon>
        <taxon>Anopheles maculatus group</taxon>
    </lineage>
</organism>
<evidence type="ECO:0000256" key="1">
    <source>
        <dbReference type="ARBA" id="ARBA00010918"/>
    </source>
</evidence>
<dbReference type="Pfam" id="PF22248">
    <property type="entry name" value="ERMP1_C"/>
    <property type="match status" value="1"/>
</dbReference>
<dbReference type="AlphaFoldDB" id="A0A182SHV9"/>
<feature type="domain" description="Endoplasmic reticulum metallopeptidase 1-like C-terminal" evidence="3">
    <location>
        <begin position="86"/>
        <end position="215"/>
    </location>
</feature>
<keyword evidence="2" id="KW-0812">Transmembrane</keyword>
<evidence type="ECO:0000259" key="3">
    <source>
        <dbReference type="Pfam" id="PF22248"/>
    </source>
</evidence>
<accession>A0A182SHV9</accession>
<evidence type="ECO:0000256" key="2">
    <source>
        <dbReference type="SAM" id="Phobius"/>
    </source>
</evidence>
<feature type="transmembrane region" description="Helical" evidence="2">
    <location>
        <begin position="24"/>
        <end position="52"/>
    </location>
</feature>
<dbReference type="VEuPathDB" id="VectorBase:AMAM007124"/>
<dbReference type="Proteomes" id="UP000075901">
    <property type="component" value="Unassembled WGS sequence"/>
</dbReference>